<dbReference type="Proteomes" id="UP001596414">
    <property type="component" value="Unassembled WGS sequence"/>
</dbReference>
<dbReference type="InterPro" id="IPR019546">
    <property type="entry name" value="TAT_signal_bac_arc"/>
</dbReference>
<evidence type="ECO:0000313" key="3">
    <source>
        <dbReference type="Proteomes" id="UP001596414"/>
    </source>
</evidence>
<name>A0ABD5X9W9_9EURY</name>
<dbReference type="PROSITE" id="PS51257">
    <property type="entry name" value="PROKAR_LIPOPROTEIN"/>
    <property type="match status" value="1"/>
</dbReference>
<dbReference type="EMBL" id="JBHSZQ010000024">
    <property type="protein sequence ID" value="MFC7126621.1"/>
    <property type="molecule type" value="Genomic_DNA"/>
</dbReference>
<comment type="caution">
    <text evidence="2">The sequence shown here is derived from an EMBL/GenBank/DDBJ whole genome shotgun (WGS) entry which is preliminary data.</text>
</comment>
<dbReference type="AlphaFoldDB" id="A0ABD5X9W9"/>
<sequence length="50" mass="5062">MERRQVLKAGGVAATAGLTGLAGCSSSNPDASGKTDTPFERGYEHGTNGH</sequence>
<gene>
    <name evidence="2" type="ORF">ACFQJ7_11340</name>
</gene>
<dbReference type="NCBIfam" id="TIGR01409">
    <property type="entry name" value="TAT_signal_seq"/>
    <property type="match status" value="1"/>
</dbReference>
<reference evidence="2 3" key="1">
    <citation type="journal article" date="2014" name="Int. J. Syst. Evol. Microbiol.">
        <title>Complete genome sequence of Corynebacterium casei LMG S-19264T (=DSM 44701T), isolated from a smear-ripened cheese.</title>
        <authorList>
            <consortium name="US DOE Joint Genome Institute (JGI-PGF)"/>
            <person name="Walter F."/>
            <person name="Albersmeier A."/>
            <person name="Kalinowski J."/>
            <person name="Ruckert C."/>
        </authorList>
    </citation>
    <scope>NUCLEOTIDE SEQUENCE [LARGE SCALE GENOMIC DNA]</scope>
    <source>
        <strain evidence="2 3">CGMCC 4.7215</strain>
    </source>
</reference>
<proteinExistence type="predicted"/>
<feature type="region of interest" description="Disordered" evidence="1">
    <location>
        <begin position="19"/>
        <end position="50"/>
    </location>
</feature>
<evidence type="ECO:0000256" key="1">
    <source>
        <dbReference type="SAM" id="MobiDB-lite"/>
    </source>
</evidence>
<protein>
    <submittedName>
        <fullName evidence="2">Twin-arginine translocation signal domain-containing protein</fullName>
    </submittedName>
</protein>
<dbReference type="RefSeq" id="WP_267638901.1">
    <property type="nucleotide sequence ID" value="NZ_JAODIY010000045.1"/>
</dbReference>
<accession>A0ABD5X9W9</accession>
<dbReference type="Pfam" id="PF10518">
    <property type="entry name" value="TAT_signal"/>
    <property type="match status" value="1"/>
</dbReference>
<evidence type="ECO:0000313" key="2">
    <source>
        <dbReference type="EMBL" id="MFC7126621.1"/>
    </source>
</evidence>
<organism evidence="2 3">
    <name type="scientific">Halovenus rubra</name>
    <dbReference type="NCBI Taxonomy" id="869890"/>
    <lineage>
        <taxon>Archaea</taxon>
        <taxon>Methanobacteriati</taxon>
        <taxon>Methanobacteriota</taxon>
        <taxon>Stenosarchaea group</taxon>
        <taxon>Halobacteria</taxon>
        <taxon>Halobacteriales</taxon>
        <taxon>Haloarculaceae</taxon>
        <taxon>Halovenus</taxon>
    </lineage>
</organism>